<organism evidence="6 7">
    <name type="scientific">Candidatus Coprovicinus avistercoris</name>
    <dbReference type="NCBI Taxonomy" id="2840754"/>
    <lineage>
        <taxon>Bacteria</taxon>
        <taxon>Bacillati</taxon>
        <taxon>Actinomycetota</taxon>
        <taxon>Coriobacteriia</taxon>
        <taxon>Coriobacteriales</taxon>
        <taxon>Coriobacteriaceae</taxon>
        <taxon>Coriobacteriaceae incertae sedis</taxon>
        <taxon>Candidatus Coprovicinus</taxon>
    </lineage>
</organism>
<dbReference type="AlphaFoldDB" id="A0A9D1HWV4"/>
<evidence type="ECO:0000256" key="4">
    <source>
        <dbReference type="ARBA" id="ARBA00023136"/>
    </source>
</evidence>
<keyword evidence="3 5" id="KW-1133">Transmembrane helix</keyword>
<comment type="subcellular location">
    <subcellularLocation>
        <location evidence="1">Membrane</location>
        <topology evidence="1">Multi-pass membrane protein</topology>
    </subcellularLocation>
</comment>
<dbReference type="InterPro" id="IPR003339">
    <property type="entry name" value="ABC/ECF_trnsptr_transmembrane"/>
</dbReference>
<feature type="transmembrane region" description="Helical" evidence="5">
    <location>
        <begin position="65"/>
        <end position="88"/>
    </location>
</feature>
<feature type="transmembrane region" description="Helical" evidence="5">
    <location>
        <begin position="100"/>
        <end position="118"/>
    </location>
</feature>
<keyword evidence="4 5" id="KW-0472">Membrane</keyword>
<evidence type="ECO:0000313" key="6">
    <source>
        <dbReference type="EMBL" id="HIU24058.1"/>
    </source>
</evidence>
<comment type="caution">
    <text evidence="6">The sequence shown here is derived from an EMBL/GenBank/DDBJ whole genome shotgun (WGS) entry which is preliminary data.</text>
</comment>
<dbReference type="CDD" id="cd16914">
    <property type="entry name" value="EcfT"/>
    <property type="match status" value="1"/>
</dbReference>
<name>A0A9D1HWV4_9ACTN</name>
<feature type="transmembrane region" description="Helical" evidence="5">
    <location>
        <begin position="234"/>
        <end position="257"/>
    </location>
</feature>
<sequence>MSTDNEQHTAFDTSHIFVPALYFIGIIALTMMAMQPVLIALSFFGALAFSFLARGAEKTLRGLVWQVPAILLLTLVNPLLSAAGSTYVMHIGPIMIYSEALLYGFCAGLMLVATIVWFENVAVVISSDRILTLFNGKAPTVVLAISMTIRLVPMLVRRGKEVADVRKVAGIDKNEGLKARISYAAEQVGTLVGWSLADSIETADSMRARGWGSGITRSCWKDQPFGIKDGLTSFLIAAFLLFCIFLAWVACSQFSFYPRVSTLIVWWGYIPYGMYMLIPTVLACLERITWSK</sequence>
<gene>
    <name evidence="6" type="ORF">IAD17_03970</name>
</gene>
<accession>A0A9D1HWV4</accession>
<evidence type="ECO:0000256" key="1">
    <source>
        <dbReference type="ARBA" id="ARBA00004141"/>
    </source>
</evidence>
<proteinExistence type="predicted"/>
<evidence type="ECO:0000256" key="5">
    <source>
        <dbReference type="SAM" id="Phobius"/>
    </source>
</evidence>
<dbReference type="Proteomes" id="UP000824078">
    <property type="component" value="Unassembled WGS sequence"/>
</dbReference>
<evidence type="ECO:0000313" key="7">
    <source>
        <dbReference type="Proteomes" id="UP000824078"/>
    </source>
</evidence>
<dbReference type="GO" id="GO:0005886">
    <property type="term" value="C:plasma membrane"/>
    <property type="evidence" value="ECO:0007669"/>
    <property type="project" value="UniProtKB-ARBA"/>
</dbReference>
<protein>
    <submittedName>
        <fullName evidence="6">Energy-coupling factor transporter transmembrane protein EcfT</fullName>
    </submittedName>
</protein>
<keyword evidence="2 5" id="KW-0812">Transmembrane</keyword>
<reference evidence="6" key="1">
    <citation type="submission" date="2020-10" db="EMBL/GenBank/DDBJ databases">
        <authorList>
            <person name="Gilroy R."/>
        </authorList>
    </citation>
    <scope>NUCLEOTIDE SEQUENCE</scope>
    <source>
        <strain evidence="6">ChiHjej12B11-29160</strain>
    </source>
</reference>
<feature type="transmembrane region" description="Helical" evidence="5">
    <location>
        <begin position="20"/>
        <end position="53"/>
    </location>
</feature>
<feature type="transmembrane region" description="Helical" evidence="5">
    <location>
        <begin position="263"/>
        <end position="285"/>
    </location>
</feature>
<evidence type="ECO:0000256" key="3">
    <source>
        <dbReference type="ARBA" id="ARBA00022989"/>
    </source>
</evidence>
<evidence type="ECO:0000256" key="2">
    <source>
        <dbReference type="ARBA" id="ARBA00022692"/>
    </source>
</evidence>
<reference evidence="6" key="2">
    <citation type="journal article" date="2021" name="PeerJ">
        <title>Extensive microbial diversity within the chicken gut microbiome revealed by metagenomics and culture.</title>
        <authorList>
            <person name="Gilroy R."/>
            <person name="Ravi A."/>
            <person name="Getino M."/>
            <person name="Pursley I."/>
            <person name="Horton D.L."/>
            <person name="Alikhan N.F."/>
            <person name="Baker D."/>
            <person name="Gharbi K."/>
            <person name="Hall N."/>
            <person name="Watson M."/>
            <person name="Adriaenssens E.M."/>
            <person name="Foster-Nyarko E."/>
            <person name="Jarju S."/>
            <person name="Secka A."/>
            <person name="Antonio M."/>
            <person name="Oren A."/>
            <person name="Chaudhuri R.R."/>
            <person name="La Ragione R."/>
            <person name="Hildebrand F."/>
            <person name="Pallen M.J."/>
        </authorList>
    </citation>
    <scope>NUCLEOTIDE SEQUENCE</scope>
    <source>
        <strain evidence="6">ChiHjej12B11-29160</strain>
    </source>
</reference>
<dbReference type="EMBL" id="DVMQ01000014">
    <property type="protein sequence ID" value="HIU24058.1"/>
    <property type="molecule type" value="Genomic_DNA"/>
</dbReference>